<dbReference type="PRINTS" id="PR00081">
    <property type="entry name" value="GDHRDH"/>
</dbReference>
<dbReference type="SMART" id="SM00822">
    <property type="entry name" value="PKS_KR"/>
    <property type="match status" value="1"/>
</dbReference>
<accession>A0ABW8NHJ4</accession>
<evidence type="ECO:0000259" key="3">
    <source>
        <dbReference type="SMART" id="SM00822"/>
    </source>
</evidence>
<proteinExistence type="inferred from homology"/>
<comment type="similarity">
    <text evidence="1 2">Belongs to the short-chain dehydrogenases/reductases (SDR) family.</text>
</comment>
<dbReference type="EC" id="1.-.-.-" evidence="4"/>
<evidence type="ECO:0000313" key="4">
    <source>
        <dbReference type="EMBL" id="MFK4752448.1"/>
    </source>
</evidence>
<dbReference type="PANTHER" id="PTHR43975">
    <property type="entry name" value="ZGC:101858"/>
    <property type="match status" value="1"/>
</dbReference>
<organism evidence="4 5">
    <name type="scientific">Oceanobacter antarcticus</name>
    <dbReference type="NCBI Taxonomy" id="3133425"/>
    <lineage>
        <taxon>Bacteria</taxon>
        <taxon>Pseudomonadati</taxon>
        <taxon>Pseudomonadota</taxon>
        <taxon>Gammaproteobacteria</taxon>
        <taxon>Oceanospirillales</taxon>
        <taxon>Oceanospirillaceae</taxon>
        <taxon>Oceanobacter</taxon>
    </lineage>
</organism>
<keyword evidence="5" id="KW-1185">Reference proteome</keyword>
<dbReference type="PRINTS" id="PR00080">
    <property type="entry name" value="SDRFAMILY"/>
</dbReference>
<evidence type="ECO:0000256" key="1">
    <source>
        <dbReference type="ARBA" id="ARBA00006484"/>
    </source>
</evidence>
<dbReference type="InterPro" id="IPR057326">
    <property type="entry name" value="KR_dom"/>
</dbReference>
<dbReference type="CDD" id="cd05233">
    <property type="entry name" value="SDR_c"/>
    <property type="match status" value="1"/>
</dbReference>
<keyword evidence="4" id="KW-0560">Oxidoreductase</keyword>
<evidence type="ECO:0000256" key="2">
    <source>
        <dbReference type="RuleBase" id="RU000363"/>
    </source>
</evidence>
<evidence type="ECO:0000313" key="5">
    <source>
        <dbReference type="Proteomes" id="UP001620597"/>
    </source>
</evidence>
<reference evidence="4 5" key="1">
    <citation type="submission" date="2024-03" db="EMBL/GenBank/DDBJ databases">
        <title>High-quality draft genome sequence of Oceanobacter sp. wDCs-4.</title>
        <authorList>
            <person name="Dong C."/>
        </authorList>
    </citation>
    <scope>NUCLEOTIDE SEQUENCE [LARGE SCALE GENOMIC DNA]</scope>
    <source>
        <strain evidence="5">wDCs-4</strain>
    </source>
</reference>
<comment type="caution">
    <text evidence="4">The sequence shown here is derived from an EMBL/GenBank/DDBJ whole genome shotgun (WGS) entry which is preliminary data.</text>
</comment>
<dbReference type="InterPro" id="IPR002347">
    <property type="entry name" value="SDR_fam"/>
</dbReference>
<dbReference type="SUPFAM" id="SSF51735">
    <property type="entry name" value="NAD(P)-binding Rossmann-fold domains"/>
    <property type="match status" value="1"/>
</dbReference>
<dbReference type="RefSeq" id="WP_416205721.1">
    <property type="nucleotide sequence ID" value="NZ_JBBKTX010000008.1"/>
</dbReference>
<dbReference type="PANTHER" id="PTHR43975:SF2">
    <property type="entry name" value="EG:BACR7A4.14 PROTEIN-RELATED"/>
    <property type="match status" value="1"/>
</dbReference>
<dbReference type="GO" id="GO:0016491">
    <property type="term" value="F:oxidoreductase activity"/>
    <property type="evidence" value="ECO:0007669"/>
    <property type="project" value="UniProtKB-KW"/>
</dbReference>
<dbReference type="Proteomes" id="UP001620597">
    <property type="component" value="Unassembled WGS sequence"/>
</dbReference>
<gene>
    <name evidence="4" type="ORF">WG929_08510</name>
</gene>
<name>A0ABW8NHJ4_9GAMM</name>
<sequence length="247" mass="26012">MKQILITGATSGIGYSAAKSFQQLGHQVIITGRRPEKLDQALHSLNTTHTGNPVQGLICDQAVPADIEQLSATLTAQGTHLDALILNAGIFEPQPFDAMTLDALEHTMRVNFTGPLLLAQTLSQRMKNPGSMVFVSSIVVGKAFASTIAYSASKAAFEGAMGAMNVELADKGIRVNCVRPGVTATEIQAKSGMDNDAIAGLQQAMSQTPAGRMLEPRDIVPAIKYLALESSLGARNATVTIDGGYCL</sequence>
<dbReference type="InterPro" id="IPR036291">
    <property type="entry name" value="NAD(P)-bd_dom_sf"/>
</dbReference>
<protein>
    <submittedName>
        <fullName evidence="4">SDR family oxidoreductase</fullName>
        <ecNumber evidence="4">1.-.-.-</ecNumber>
    </submittedName>
</protein>
<dbReference type="Gene3D" id="3.40.50.720">
    <property type="entry name" value="NAD(P)-binding Rossmann-like Domain"/>
    <property type="match status" value="1"/>
</dbReference>
<feature type="domain" description="Ketoreductase" evidence="3">
    <location>
        <begin position="2"/>
        <end position="185"/>
    </location>
</feature>
<dbReference type="EMBL" id="JBBKTX010000008">
    <property type="protein sequence ID" value="MFK4752448.1"/>
    <property type="molecule type" value="Genomic_DNA"/>
</dbReference>
<dbReference type="Pfam" id="PF00106">
    <property type="entry name" value="adh_short"/>
    <property type="match status" value="1"/>
</dbReference>